<comment type="subcellular location">
    <subcellularLocation>
        <location evidence="1">Membrane</location>
        <topology evidence="1">Multi-pass membrane protein</topology>
    </subcellularLocation>
</comment>
<evidence type="ECO:0000256" key="3">
    <source>
        <dbReference type="ARBA" id="ARBA00022989"/>
    </source>
</evidence>
<evidence type="ECO:0000256" key="4">
    <source>
        <dbReference type="ARBA" id="ARBA00023136"/>
    </source>
</evidence>
<dbReference type="InterPro" id="IPR003339">
    <property type="entry name" value="ABC/ECF_trnsptr_transmembrane"/>
</dbReference>
<dbReference type="GO" id="GO:0005886">
    <property type="term" value="C:plasma membrane"/>
    <property type="evidence" value="ECO:0007669"/>
    <property type="project" value="UniProtKB-ARBA"/>
</dbReference>
<feature type="transmembrane region" description="Helical" evidence="5">
    <location>
        <begin position="95"/>
        <end position="119"/>
    </location>
</feature>
<evidence type="ECO:0000313" key="6">
    <source>
        <dbReference type="EMBL" id="ATW27563.1"/>
    </source>
</evidence>
<name>A0A3G1KYH4_FORW1</name>
<feature type="transmembrane region" description="Helical" evidence="5">
    <location>
        <begin position="227"/>
        <end position="253"/>
    </location>
</feature>
<dbReference type="Proteomes" id="UP000323521">
    <property type="component" value="Chromosome"/>
</dbReference>
<dbReference type="OrthoDB" id="2039442at2"/>
<feature type="transmembrane region" description="Helical" evidence="5">
    <location>
        <begin position="57"/>
        <end position="74"/>
    </location>
</feature>
<keyword evidence="3 5" id="KW-1133">Transmembrane helix</keyword>
<evidence type="ECO:0000256" key="1">
    <source>
        <dbReference type="ARBA" id="ARBA00004141"/>
    </source>
</evidence>
<dbReference type="CDD" id="cd16914">
    <property type="entry name" value="EcfT"/>
    <property type="match status" value="1"/>
</dbReference>
<dbReference type="AlphaFoldDB" id="A0A3G1KYH4"/>
<feature type="transmembrane region" description="Helical" evidence="5">
    <location>
        <begin position="265"/>
        <end position="284"/>
    </location>
</feature>
<accession>A0A3G1KYH4</accession>
<protein>
    <submittedName>
        <fullName evidence="6">Cobalt transporter</fullName>
    </submittedName>
</protein>
<evidence type="ECO:0000256" key="5">
    <source>
        <dbReference type="SAM" id="Phobius"/>
    </source>
</evidence>
<feature type="transmembrane region" description="Helical" evidence="5">
    <location>
        <begin position="125"/>
        <end position="147"/>
    </location>
</feature>
<evidence type="ECO:0000256" key="2">
    <source>
        <dbReference type="ARBA" id="ARBA00022692"/>
    </source>
</evidence>
<proteinExistence type="predicted"/>
<sequence>MCDTFSSYHPAVNFLYFTLVLLFSMFFTHPVCLGISLVCAFVYSIYLNGKKAIRFNFLYLLPMLLVTALINPAFNHEGATILSYLWNGNPLTLESIAYGIAAATMLITVICWFSCYNAVMTSDKFVYLFGRVIPALSLILAMALRFVPKFKAQLKVVSGAQKCIGRDSSQGGILPRARQGVKILSVMVTWCLENAIETADSMKSRGYGLPGRTAFSIYPFDRRDRRALMVIGGLGAFIFAGACAGGISFRYFPNMKGAGGSPLSVALYAAYMAFCLTPVIINVWEDRKWKHLQFDI</sequence>
<keyword evidence="4 5" id="KW-0472">Membrane</keyword>
<gene>
    <name evidence="6" type="ORF">DCMF_24915</name>
</gene>
<organism evidence="6 7">
    <name type="scientific">Formimonas warabiya</name>
    <dbReference type="NCBI Taxonomy" id="1761012"/>
    <lineage>
        <taxon>Bacteria</taxon>
        <taxon>Bacillati</taxon>
        <taxon>Bacillota</taxon>
        <taxon>Clostridia</taxon>
        <taxon>Eubacteriales</taxon>
        <taxon>Peptococcaceae</taxon>
        <taxon>Candidatus Formimonas</taxon>
    </lineage>
</organism>
<evidence type="ECO:0000313" key="7">
    <source>
        <dbReference type="Proteomes" id="UP000323521"/>
    </source>
</evidence>
<keyword evidence="7" id="KW-1185">Reference proteome</keyword>
<dbReference type="Pfam" id="PF02361">
    <property type="entry name" value="CbiQ"/>
    <property type="match status" value="1"/>
</dbReference>
<keyword evidence="2 5" id="KW-0812">Transmembrane</keyword>
<feature type="transmembrane region" description="Helical" evidence="5">
    <location>
        <begin position="12"/>
        <end position="45"/>
    </location>
</feature>
<reference evidence="6 7" key="1">
    <citation type="submission" date="2016-10" db="EMBL/GenBank/DDBJ databases">
        <title>Complete Genome Sequence of Peptococcaceae strain DCMF.</title>
        <authorList>
            <person name="Edwards R.J."/>
            <person name="Holland S.I."/>
            <person name="Deshpande N.P."/>
            <person name="Wong Y.K."/>
            <person name="Ertan H."/>
            <person name="Manefield M."/>
            <person name="Russell T.L."/>
            <person name="Lee M.J."/>
        </authorList>
    </citation>
    <scope>NUCLEOTIDE SEQUENCE [LARGE SCALE GENOMIC DNA]</scope>
    <source>
        <strain evidence="6 7">DCMF</strain>
    </source>
</reference>
<dbReference type="RefSeq" id="WP_148136933.1">
    <property type="nucleotide sequence ID" value="NZ_CP017634.1"/>
</dbReference>
<dbReference type="KEGG" id="fwa:DCMF_24915"/>
<dbReference type="EMBL" id="CP017634">
    <property type="protein sequence ID" value="ATW27563.1"/>
    <property type="molecule type" value="Genomic_DNA"/>
</dbReference>